<dbReference type="PhylomeDB" id="A0A0W0EHM8"/>
<dbReference type="SUPFAM" id="SSF50182">
    <property type="entry name" value="Sm-like ribonucleoproteins"/>
    <property type="match status" value="1"/>
</dbReference>
<dbReference type="GO" id="GO:0006364">
    <property type="term" value="P:rRNA processing"/>
    <property type="evidence" value="ECO:0007669"/>
    <property type="project" value="EnsemblFungi"/>
</dbReference>
<dbReference type="GO" id="GO:0000932">
    <property type="term" value="C:P-body"/>
    <property type="evidence" value="ECO:0007669"/>
    <property type="project" value="EnsemblFungi"/>
</dbReference>
<dbReference type="OMA" id="FDSHCNI"/>
<dbReference type="GO" id="GO:0046540">
    <property type="term" value="C:U4/U6 x U5 tri-snRNP complex"/>
    <property type="evidence" value="ECO:0007669"/>
    <property type="project" value="EnsemblFungi"/>
</dbReference>
<dbReference type="GO" id="GO:0005682">
    <property type="term" value="C:U5 snRNP"/>
    <property type="evidence" value="ECO:0007669"/>
    <property type="project" value="EnsemblFungi"/>
</dbReference>
<proteinExistence type="predicted"/>
<dbReference type="GO" id="GO:0005732">
    <property type="term" value="C:sno(s)RNA-containing ribonucleoprotein complex"/>
    <property type="evidence" value="ECO:0007669"/>
    <property type="project" value="EnsemblFungi"/>
</dbReference>
<reference evidence="2 3" key="1">
    <citation type="submission" date="2015-10" db="EMBL/GenBank/DDBJ databases">
        <title>Draft genomes sequences of Candida glabrata isolates 1A, 1B, 2A, 2B, 3A and 3B.</title>
        <authorList>
            <person name="Haavelsrud O.E."/>
            <person name="Gaustad P."/>
        </authorList>
    </citation>
    <scope>NUCLEOTIDE SEQUENCE [LARGE SCALE GENOMIC DNA]</scope>
    <source>
        <strain evidence="2">910700640</strain>
    </source>
</reference>
<organism evidence="2 3">
    <name type="scientific">Candida glabrata</name>
    <name type="common">Yeast</name>
    <name type="synonym">Torulopsis glabrata</name>
    <dbReference type="NCBI Taxonomy" id="5478"/>
    <lineage>
        <taxon>Eukaryota</taxon>
        <taxon>Fungi</taxon>
        <taxon>Dikarya</taxon>
        <taxon>Ascomycota</taxon>
        <taxon>Saccharomycotina</taxon>
        <taxon>Saccharomycetes</taxon>
        <taxon>Saccharomycetales</taxon>
        <taxon>Saccharomycetaceae</taxon>
        <taxon>Nakaseomyces</taxon>
    </lineage>
</organism>
<sequence length="85" mass="9460">MSLSTPLDLLKLNLDERVYVKLRGARAMEGVLQAFDSHCNIVLSDAVETIYELVDGELKSQERASEMIFVRGDSVTLITAVSEEE</sequence>
<dbReference type="GO" id="GO:1990726">
    <property type="term" value="C:Lsm1-7-Pat1 complex"/>
    <property type="evidence" value="ECO:0007669"/>
    <property type="project" value="EnsemblFungi"/>
</dbReference>
<dbReference type="VEuPathDB" id="FungiDB:B1J91_M00874g"/>
<dbReference type="EMBL" id="LLZZ01000106">
    <property type="protein sequence ID" value="KTB08074.1"/>
    <property type="molecule type" value="Genomic_DNA"/>
</dbReference>
<dbReference type="GO" id="GO:0008033">
    <property type="term" value="P:tRNA processing"/>
    <property type="evidence" value="ECO:0007669"/>
    <property type="project" value="EnsemblFungi"/>
</dbReference>
<dbReference type="VEuPathDB" id="FungiDB:GVI51_M00781"/>
<evidence type="ECO:0000313" key="2">
    <source>
        <dbReference type="EMBL" id="KTB08074.1"/>
    </source>
</evidence>
<dbReference type="InterPro" id="IPR001163">
    <property type="entry name" value="Sm_dom_euk/arc"/>
</dbReference>
<dbReference type="Proteomes" id="UP000054886">
    <property type="component" value="Unassembled WGS sequence"/>
</dbReference>
<dbReference type="Pfam" id="PF01423">
    <property type="entry name" value="LSM"/>
    <property type="match status" value="1"/>
</dbReference>
<dbReference type="GO" id="GO:0070034">
    <property type="term" value="F:telomerase RNA binding"/>
    <property type="evidence" value="ECO:0007669"/>
    <property type="project" value="EnsemblFungi"/>
</dbReference>
<dbReference type="InterPro" id="IPR040002">
    <property type="entry name" value="Sm-like_LSM3"/>
</dbReference>
<dbReference type="VEuPathDB" id="FungiDB:GW608_M00781"/>
<dbReference type="VEuPathDB" id="FungiDB:CAGL0M00874g"/>
<accession>A0A0W0EHM8</accession>
<dbReference type="GO" id="GO:0003682">
    <property type="term" value="F:chromatin binding"/>
    <property type="evidence" value="ECO:0007669"/>
    <property type="project" value="EnsemblFungi"/>
</dbReference>
<feature type="domain" description="Sm" evidence="1">
    <location>
        <begin position="5"/>
        <end position="84"/>
    </location>
</feature>
<dbReference type="GO" id="GO:0005688">
    <property type="term" value="C:U6 snRNP"/>
    <property type="evidence" value="ECO:0007669"/>
    <property type="project" value="EnsemblFungi"/>
</dbReference>
<dbReference type="GO" id="GO:0005681">
    <property type="term" value="C:spliceosomal complex"/>
    <property type="evidence" value="ECO:0007669"/>
    <property type="project" value="EnsemblFungi"/>
</dbReference>
<dbReference type="Gene3D" id="2.30.30.100">
    <property type="match status" value="1"/>
</dbReference>
<dbReference type="GO" id="GO:0008266">
    <property type="term" value="F:poly(U) RNA binding"/>
    <property type="evidence" value="ECO:0007669"/>
    <property type="project" value="EnsemblFungi"/>
</dbReference>
<protein>
    <submittedName>
        <fullName evidence="2">U6 snRNA-associated Sm-like protein LSm3</fullName>
    </submittedName>
</protein>
<dbReference type="GO" id="GO:0005730">
    <property type="term" value="C:nucleolus"/>
    <property type="evidence" value="ECO:0007669"/>
    <property type="project" value="EnsemblFungi"/>
</dbReference>
<comment type="caution">
    <text evidence="2">The sequence shown here is derived from an EMBL/GenBank/DDBJ whole genome shotgun (WGS) entry which is preliminary data.</text>
</comment>
<dbReference type="GO" id="GO:0030620">
    <property type="term" value="F:U2 snRNA binding"/>
    <property type="evidence" value="ECO:0007669"/>
    <property type="project" value="EnsemblFungi"/>
</dbReference>
<gene>
    <name evidence="2" type="ORF">AO440_003894</name>
</gene>
<dbReference type="VEuPathDB" id="FungiDB:GWK60_M00781"/>
<dbReference type="GO" id="GO:0000290">
    <property type="term" value="P:deadenylation-dependent decapping of nuclear-transcribed mRNA"/>
    <property type="evidence" value="ECO:0007669"/>
    <property type="project" value="EnsemblFungi"/>
</dbReference>
<dbReference type="PANTHER" id="PTHR13110">
    <property type="entry name" value="U6 SNRNA-ASSOCIATED SM-LIKE PROTEIN LSM3"/>
    <property type="match status" value="1"/>
</dbReference>
<evidence type="ECO:0000313" key="3">
    <source>
        <dbReference type="Proteomes" id="UP000054886"/>
    </source>
</evidence>
<dbReference type="InterPro" id="IPR047575">
    <property type="entry name" value="Sm"/>
</dbReference>
<dbReference type="PROSITE" id="PS52002">
    <property type="entry name" value="SM"/>
    <property type="match status" value="1"/>
</dbReference>
<name>A0A0W0EHM8_CANGB</name>
<dbReference type="OrthoDB" id="29543at2759"/>
<dbReference type="AlphaFoldDB" id="A0A0W0EHM8"/>
<dbReference type="GO" id="GO:0140445">
    <property type="term" value="C:chromosome, telomeric repeat region"/>
    <property type="evidence" value="ECO:0007669"/>
    <property type="project" value="EnsemblFungi"/>
</dbReference>
<dbReference type="GO" id="GO:0000398">
    <property type="term" value="P:mRNA splicing, via spliceosome"/>
    <property type="evidence" value="ECO:0007669"/>
    <property type="project" value="EnsemblFungi"/>
</dbReference>
<dbReference type="SMART" id="SM00651">
    <property type="entry name" value="Sm"/>
    <property type="match status" value="1"/>
</dbReference>
<evidence type="ECO:0000259" key="1">
    <source>
        <dbReference type="PROSITE" id="PS52002"/>
    </source>
</evidence>
<dbReference type="InterPro" id="IPR010920">
    <property type="entry name" value="LSM_dom_sf"/>
</dbReference>